<proteinExistence type="predicted"/>
<evidence type="ECO:0008006" key="3">
    <source>
        <dbReference type="Google" id="ProtNLM"/>
    </source>
</evidence>
<evidence type="ECO:0000313" key="1">
    <source>
        <dbReference type="EMBL" id="MEF2967084.1"/>
    </source>
</evidence>
<reference evidence="1 2" key="1">
    <citation type="submission" date="2024-02" db="EMBL/GenBank/DDBJ databases">
        <title>A nitrogen-fixing paenibacillus bacterium.</title>
        <authorList>
            <person name="Zhang W.L."/>
            <person name="Chen S.F."/>
        </authorList>
    </citation>
    <scope>NUCLEOTIDE SEQUENCE [LARGE SCALE GENOMIC DNA]</scope>
    <source>
        <strain evidence="1 2">M1</strain>
    </source>
</reference>
<accession>A0ABU7VTK1</accession>
<protein>
    <recommendedName>
        <fullName evidence="3">CobQ/CobB/MinD/ParA nucleotide binding domain-containing protein</fullName>
    </recommendedName>
</protein>
<gene>
    <name evidence="1" type="ORF">V3851_14675</name>
</gene>
<name>A0ABU7VTK1_9BACL</name>
<dbReference type="Proteomes" id="UP001306950">
    <property type="component" value="Unassembled WGS sequence"/>
</dbReference>
<dbReference type="InterPro" id="IPR027417">
    <property type="entry name" value="P-loop_NTPase"/>
</dbReference>
<dbReference type="SUPFAM" id="SSF52540">
    <property type="entry name" value="P-loop containing nucleoside triphosphate hydrolases"/>
    <property type="match status" value="1"/>
</dbReference>
<dbReference type="RefSeq" id="WP_331847300.1">
    <property type="nucleotide sequence ID" value="NZ_JAZHPZ010000006.1"/>
</dbReference>
<dbReference type="Gene3D" id="3.40.50.10850">
    <property type="entry name" value="Ntrc-like two-domain protein"/>
    <property type="match status" value="1"/>
</dbReference>
<organism evidence="1 2">
    <name type="scientific">Paenibacillus haidiansis</name>
    <dbReference type="NCBI Taxonomy" id="1574488"/>
    <lineage>
        <taxon>Bacteria</taxon>
        <taxon>Bacillati</taxon>
        <taxon>Bacillota</taxon>
        <taxon>Bacilli</taxon>
        <taxon>Bacillales</taxon>
        <taxon>Paenibacillaceae</taxon>
        <taxon>Paenibacillus</taxon>
    </lineage>
</organism>
<dbReference type="EMBL" id="JAZHPZ010000006">
    <property type="protein sequence ID" value="MEF2967084.1"/>
    <property type="molecule type" value="Genomic_DNA"/>
</dbReference>
<sequence>MLPVRLVLAVQDEDYIEPFLHYVRCSGFERRLIITAFSRKEAYLKFLVESGDTVDAVLAETGFLEASGTKGGIQDRIVFIGLTEGGEAAYPGRHLSKYQPLHLLLSALLDIVRGGKEGALPIEGRAVVIGVTSTVGGLGKTTLALNMARQLAAEGGKIFYLNLETVQTAISPGGGEARSEEYRAGLARLLYDLKAAEDRRERPRFPVSAYAYRHPVLQGDTFGPLDNLNELLEMERKDTAELIDFIAGSGLYDTLIVDTDSFPNGRTEMALEKSDRLAWLVADDWGVMRKTGVWLDHLERSRPELYSAVMGKALFAASKVSGSLTVSPPSKRIAVEALLTYIPAWSQGSREGGLMHSPIYQRDVMKLCGELLGRTKAGSEGGELRDAAGYVRAAPGRDSFRP</sequence>
<evidence type="ECO:0000313" key="2">
    <source>
        <dbReference type="Proteomes" id="UP001306950"/>
    </source>
</evidence>
<comment type="caution">
    <text evidence="1">The sequence shown here is derived from an EMBL/GenBank/DDBJ whole genome shotgun (WGS) entry which is preliminary data.</text>
</comment>
<keyword evidence="2" id="KW-1185">Reference proteome</keyword>
<dbReference type="Gene3D" id="3.40.50.300">
    <property type="entry name" value="P-loop containing nucleotide triphosphate hydrolases"/>
    <property type="match status" value="1"/>
</dbReference>